<dbReference type="KEGG" id="rde:RD1_2459"/>
<proteinExistence type="predicted"/>
<dbReference type="Pfam" id="PF05239">
    <property type="entry name" value="PRC"/>
    <property type="match status" value="2"/>
</dbReference>
<keyword evidence="3" id="KW-1185">Reference proteome</keyword>
<sequence length="337" mass="35720">MKNLMTTTALVIATAVPLSAKDTTNDRVFMNYGDGYLAPAEMLASDLIGMPVYASEQKITADRMTQAPMDWDEIGEVGDVVMSRNGEAEAVLMDIGGFLGIGEKTVAVNYDQLHFMTARDGSDSFFLVVNASEQMMEEAEPFNFEQLGAWTSAAWSDAKATASAAMNDASEAAGDAAGYVTGSATQAVDSMQETAAQTTDSIKQTTENLTEDAAQTVERAAASVEQAAGELGAPTNLHDGFEPVDARVLTSEDLTGAAVYDIRAEWIGEVSELVLDTNGQVEKAVIDVGGFLGLGEKPVAKELDSLTITRASEGDEVRVYVDASRTELEEMPAYSGS</sequence>
<evidence type="ECO:0000313" key="2">
    <source>
        <dbReference type="EMBL" id="ABG32025.1"/>
    </source>
</evidence>
<dbReference type="HOGENOM" id="CLU_051335_1_0_5"/>
<dbReference type="Proteomes" id="UP000007029">
    <property type="component" value="Chromosome"/>
</dbReference>
<feature type="domain" description="PRC-barrel" evidence="1">
    <location>
        <begin position="251"/>
        <end position="304"/>
    </location>
</feature>
<dbReference type="PANTHER" id="PTHR36505">
    <property type="entry name" value="BLR1072 PROTEIN"/>
    <property type="match status" value="1"/>
</dbReference>
<reference evidence="2 3" key="1">
    <citation type="journal article" date="2007" name="J. Bacteriol.">
        <title>The complete genome sequence of Roseobacter denitrificans reveals a mixotrophic rather than photosynthetic metabolism.</title>
        <authorList>
            <person name="Swingley W.D."/>
            <person name="Sadekar S."/>
            <person name="Mastrian S.D."/>
            <person name="Matthies H.J."/>
            <person name="Hao J."/>
            <person name="Ramos H."/>
            <person name="Acharya C.R."/>
            <person name="Conrad A.L."/>
            <person name="Taylor H.L."/>
            <person name="Dejesa L.C."/>
            <person name="Shah M.K."/>
            <person name="O'huallachain M.E."/>
            <person name="Lince M.T."/>
            <person name="Blankenship R.E."/>
            <person name="Beatty J.T."/>
            <person name="Touchman J.W."/>
        </authorList>
    </citation>
    <scope>NUCLEOTIDE SEQUENCE [LARGE SCALE GENOMIC DNA]</scope>
    <source>
        <strain evidence="3">ATCC 33942 / OCh 114</strain>
    </source>
</reference>
<dbReference type="Gene3D" id="2.30.30.240">
    <property type="entry name" value="PRC-barrel domain"/>
    <property type="match status" value="2"/>
</dbReference>
<dbReference type="AlphaFoldDB" id="Q166R8"/>
<protein>
    <submittedName>
        <fullName evidence="2">PRC-barrel domain protein</fullName>
    </submittedName>
</protein>
<dbReference type="SUPFAM" id="SSF50346">
    <property type="entry name" value="PRC-barrel domain"/>
    <property type="match status" value="2"/>
</dbReference>
<name>Q166R8_ROSDO</name>
<dbReference type="OrthoDB" id="7876889at2"/>
<dbReference type="EMBL" id="CP000362">
    <property type="protein sequence ID" value="ABG32025.1"/>
    <property type="molecule type" value="Genomic_DNA"/>
</dbReference>
<dbReference type="InterPro" id="IPR011033">
    <property type="entry name" value="PRC_barrel-like_sf"/>
</dbReference>
<gene>
    <name evidence="2" type="ordered locus">RD1_2459</name>
</gene>
<dbReference type="RefSeq" id="WP_011568642.1">
    <property type="nucleotide sequence ID" value="NC_008209.1"/>
</dbReference>
<dbReference type="PANTHER" id="PTHR36505:SF1">
    <property type="entry name" value="BLR1072 PROTEIN"/>
    <property type="match status" value="1"/>
</dbReference>
<feature type="domain" description="PRC-barrel" evidence="1">
    <location>
        <begin position="41"/>
        <end position="115"/>
    </location>
</feature>
<dbReference type="eggNOG" id="COG3861">
    <property type="taxonomic scope" value="Bacteria"/>
</dbReference>
<dbReference type="InterPro" id="IPR027275">
    <property type="entry name" value="PRC-brl_dom"/>
</dbReference>
<evidence type="ECO:0000313" key="3">
    <source>
        <dbReference type="Proteomes" id="UP000007029"/>
    </source>
</evidence>
<organism evidence="2 3">
    <name type="scientific">Roseobacter denitrificans (strain ATCC 33942 / OCh 114)</name>
    <name type="common">Erythrobacter sp. (strain OCh 114)</name>
    <name type="synonym">Roseobacter denitrificans</name>
    <dbReference type="NCBI Taxonomy" id="375451"/>
    <lineage>
        <taxon>Bacteria</taxon>
        <taxon>Pseudomonadati</taxon>
        <taxon>Pseudomonadota</taxon>
        <taxon>Alphaproteobacteria</taxon>
        <taxon>Rhodobacterales</taxon>
        <taxon>Roseobacteraceae</taxon>
        <taxon>Roseobacter</taxon>
    </lineage>
</organism>
<evidence type="ECO:0000259" key="1">
    <source>
        <dbReference type="Pfam" id="PF05239"/>
    </source>
</evidence>
<accession>Q166R8</accession>
<dbReference type="STRING" id="375451.RD1_2459"/>